<proteinExistence type="predicted"/>
<reference evidence="2 3" key="1">
    <citation type="submission" date="2019-08" db="EMBL/GenBank/DDBJ databases">
        <authorList>
            <person name="Alioto T."/>
            <person name="Alioto T."/>
            <person name="Gomez Garrido J."/>
        </authorList>
    </citation>
    <scope>NUCLEOTIDE SEQUENCE [LARGE SCALE GENOMIC DNA]</scope>
</reference>
<dbReference type="PROSITE" id="PS50878">
    <property type="entry name" value="RT_POL"/>
    <property type="match status" value="1"/>
</dbReference>
<dbReference type="OrthoDB" id="2017893at2759"/>
<protein>
    <submittedName>
        <fullName evidence="2">Reverse transcriptase domain</fullName>
    </submittedName>
</protein>
<organism evidence="2 3">
    <name type="scientific">Cinara cedri</name>
    <dbReference type="NCBI Taxonomy" id="506608"/>
    <lineage>
        <taxon>Eukaryota</taxon>
        <taxon>Metazoa</taxon>
        <taxon>Ecdysozoa</taxon>
        <taxon>Arthropoda</taxon>
        <taxon>Hexapoda</taxon>
        <taxon>Insecta</taxon>
        <taxon>Pterygota</taxon>
        <taxon>Neoptera</taxon>
        <taxon>Paraneoptera</taxon>
        <taxon>Hemiptera</taxon>
        <taxon>Sternorrhyncha</taxon>
        <taxon>Aphidomorpha</taxon>
        <taxon>Aphidoidea</taxon>
        <taxon>Aphididae</taxon>
        <taxon>Lachninae</taxon>
        <taxon>Cinara</taxon>
    </lineage>
</organism>
<name>A0A5E4M2J6_9HEMI</name>
<dbReference type="GO" id="GO:0003964">
    <property type="term" value="F:RNA-directed DNA polymerase activity"/>
    <property type="evidence" value="ECO:0007669"/>
    <property type="project" value="UniProtKB-KW"/>
</dbReference>
<feature type="domain" description="Reverse transcriptase" evidence="1">
    <location>
        <begin position="1"/>
        <end position="240"/>
    </location>
</feature>
<dbReference type="Proteomes" id="UP000325440">
    <property type="component" value="Unassembled WGS sequence"/>
</dbReference>
<keyword evidence="2" id="KW-0808">Transferase</keyword>
<sequence>MANINIKCQKCRFELASNESSRILDCHENPIKNKARVTYSCNENLMENNWYLSSTVVPNWINSLVEEGDWQKGKLTCPNCNLRVGSFDFVNGMKCPCKKYVLPQIHLVKTYPLTILFRWSLDEDVVTIVWKTCSIIPVFKAGNPSNVSNNQPISILLHLTKLFEALVHSTIKRSLNHLIPDSQHGFRPGRVVSDLSPISSGVPQGGHLSRILFIFAMSSSNERLSFAKVLHFADDIKIFS</sequence>
<dbReference type="GO" id="GO:0005789">
    <property type="term" value="C:endoplasmic reticulum membrane"/>
    <property type="evidence" value="ECO:0007669"/>
    <property type="project" value="TreeGrafter"/>
</dbReference>
<dbReference type="GO" id="GO:0061630">
    <property type="term" value="F:ubiquitin protein ligase activity"/>
    <property type="evidence" value="ECO:0007669"/>
    <property type="project" value="InterPro"/>
</dbReference>
<evidence type="ECO:0000313" key="2">
    <source>
        <dbReference type="EMBL" id="VVC24957.1"/>
    </source>
</evidence>
<gene>
    <name evidence="2" type="ORF">CINCED_3A000055</name>
</gene>
<dbReference type="InterPro" id="IPR000477">
    <property type="entry name" value="RT_dom"/>
</dbReference>
<keyword evidence="2" id="KW-0548">Nucleotidyltransferase</keyword>
<dbReference type="PANTHER" id="PTHR46717">
    <property type="entry name" value="E3 UBIQUITIN-PROTEIN LIGASE RNF180"/>
    <property type="match status" value="1"/>
</dbReference>
<keyword evidence="3" id="KW-1185">Reference proteome</keyword>
<dbReference type="GO" id="GO:0000209">
    <property type="term" value="P:protein polyubiquitination"/>
    <property type="evidence" value="ECO:0007669"/>
    <property type="project" value="InterPro"/>
</dbReference>
<dbReference type="GO" id="GO:0042415">
    <property type="term" value="P:norepinephrine metabolic process"/>
    <property type="evidence" value="ECO:0007669"/>
    <property type="project" value="TreeGrafter"/>
</dbReference>
<dbReference type="InterPro" id="IPR033263">
    <property type="entry name" value="RNF180"/>
</dbReference>
<dbReference type="EMBL" id="CABPRJ010000007">
    <property type="protein sequence ID" value="VVC24957.1"/>
    <property type="molecule type" value="Genomic_DNA"/>
</dbReference>
<accession>A0A5E4M2J6</accession>
<evidence type="ECO:0000259" key="1">
    <source>
        <dbReference type="PROSITE" id="PS50878"/>
    </source>
</evidence>
<dbReference type="GO" id="GO:0031624">
    <property type="term" value="F:ubiquitin conjugating enzyme binding"/>
    <property type="evidence" value="ECO:0007669"/>
    <property type="project" value="TreeGrafter"/>
</dbReference>
<evidence type="ECO:0000313" key="3">
    <source>
        <dbReference type="Proteomes" id="UP000325440"/>
    </source>
</evidence>
<dbReference type="GO" id="GO:0042428">
    <property type="term" value="P:serotonin metabolic process"/>
    <property type="evidence" value="ECO:0007669"/>
    <property type="project" value="TreeGrafter"/>
</dbReference>
<dbReference type="GO" id="GO:0032436">
    <property type="term" value="P:positive regulation of proteasomal ubiquitin-dependent protein catabolic process"/>
    <property type="evidence" value="ECO:0007669"/>
    <property type="project" value="TreeGrafter"/>
</dbReference>
<keyword evidence="2" id="KW-0695">RNA-directed DNA polymerase</keyword>
<dbReference type="PANTHER" id="PTHR46717:SF1">
    <property type="entry name" value="E3 UBIQUITIN-PROTEIN LIGASE RNF180"/>
    <property type="match status" value="1"/>
</dbReference>
<dbReference type="AlphaFoldDB" id="A0A5E4M2J6"/>